<reference evidence="1 2" key="1">
    <citation type="journal article" date="2015" name="Genome Biol. Evol.">
        <title>The genome of winter moth (Operophtera brumata) provides a genomic perspective on sexual dimorphism and phenology.</title>
        <authorList>
            <person name="Derks M.F."/>
            <person name="Smit S."/>
            <person name="Salis L."/>
            <person name="Schijlen E."/>
            <person name="Bossers A."/>
            <person name="Mateman C."/>
            <person name="Pijl A.S."/>
            <person name="de Ridder D."/>
            <person name="Groenen M.A."/>
            <person name="Visser M.E."/>
            <person name="Megens H.J."/>
        </authorList>
    </citation>
    <scope>NUCLEOTIDE SEQUENCE [LARGE SCALE GENOMIC DNA]</scope>
    <source>
        <strain evidence="1">WM2013NL</strain>
        <tissue evidence="1">Head and thorax</tissue>
    </source>
</reference>
<organism evidence="1 2">
    <name type="scientific">Operophtera brumata</name>
    <name type="common">Winter moth</name>
    <name type="synonym">Phalaena brumata</name>
    <dbReference type="NCBI Taxonomy" id="104452"/>
    <lineage>
        <taxon>Eukaryota</taxon>
        <taxon>Metazoa</taxon>
        <taxon>Ecdysozoa</taxon>
        <taxon>Arthropoda</taxon>
        <taxon>Hexapoda</taxon>
        <taxon>Insecta</taxon>
        <taxon>Pterygota</taxon>
        <taxon>Neoptera</taxon>
        <taxon>Endopterygota</taxon>
        <taxon>Lepidoptera</taxon>
        <taxon>Glossata</taxon>
        <taxon>Ditrysia</taxon>
        <taxon>Geometroidea</taxon>
        <taxon>Geometridae</taxon>
        <taxon>Larentiinae</taxon>
        <taxon>Operophtera</taxon>
    </lineage>
</organism>
<gene>
    <name evidence="1" type="ORF">OBRU01_11869</name>
</gene>
<sequence>MDAGHLGMKPIDPATINSVTVAIPELQMSFLLRNLNVTGARWTKLVERRFGLGIDKSGVLFHSDLHVTGDIIMTSAGRLDPYFASITMDIQGVETNITYSWRGQRGIDNYDYILLGKERIAVRNTRTPSFFLQPKHISNEITAALMHSIVDNFRLFARTVPVHHYYKLYQ</sequence>
<dbReference type="Proteomes" id="UP000037510">
    <property type="component" value="Unassembled WGS sequence"/>
</dbReference>
<dbReference type="AlphaFoldDB" id="A0A0L7LB60"/>
<accession>A0A0L7LB60</accession>
<proteinExistence type="predicted"/>
<dbReference type="InterPro" id="IPR038606">
    <property type="entry name" value="To_sf"/>
</dbReference>
<evidence type="ECO:0000313" key="1">
    <source>
        <dbReference type="EMBL" id="KOB72639.1"/>
    </source>
</evidence>
<keyword evidence="2" id="KW-1185">Reference proteome</keyword>
<dbReference type="EMBL" id="JTDY01001884">
    <property type="protein sequence ID" value="KOB72639.1"/>
    <property type="molecule type" value="Genomic_DNA"/>
</dbReference>
<dbReference type="Gene3D" id="3.15.10.30">
    <property type="entry name" value="Haemolymph juvenile hormone binding protein"/>
    <property type="match status" value="1"/>
</dbReference>
<name>A0A0L7LB60_OPEBR</name>
<comment type="caution">
    <text evidence="1">The sequence shown here is derived from an EMBL/GenBank/DDBJ whole genome shotgun (WGS) entry which is preliminary data.</text>
</comment>
<protein>
    <submittedName>
        <fullName evidence="1">Takeout/JHBP like protein</fullName>
    </submittedName>
</protein>
<evidence type="ECO:0000313" key="2">
    <source>
        <dbReference type="Proteomes" id="UP000037510"/>
    </source>
</evidence>